<dbReference type="Proteomes" id="UP001281147">
    <property type="component" value="Unassembled WGS sequence"/>
</dbReference>
<keyword evidence="2" id="KW-1185">Reference proteome</keyword>
<proteinExistence type="predicted"/>
<protein>
    <submittedName>
        <fullName evidence="1">Uncharacterized protein</fullName>
    </submittedName>
</protein>
<reference evidence="1" key="1">
    <citation type="submission" date="2023-07" db="EMBL/GenBank/DDBJ databases">
        <title>Black Yeasts Isolated from many extreme environments.</title>
        <authorList>
            <person name="Coleine C."/>
            <person name="Stajich J.E."/>
            <person name="Selbmann L."/>
        </authorList>
    </citation>
    <scope>NUCLEOTIDE SEQUENCE</scope>
    <source>
        <strain evidence="1">CCFEE 5714</strain>
    </source>
</reference>
<dbReference type="EMBL" id="JAUTXU010000002">
    <property type="protein sequence ID" value="KAK3725526.1"/>
    <property type="molecule type" value="Genomic_DNA"/>
</dbReference>
<evidence type="ECO:0000313" key="2">
    <source>
        <dbReference type="Proteomes" id="UP001281147"/>
    </source>
</evidence>
<accession>A0ACC3P1J8</accession>
<comment type="caution">
    <text evidence="1">The sequence shown here is derived from an EMBL/GenBank/DDBJ whole genome shotgun (WGS) entry which is preliminary data.</text>
</comment>
<gene>
    <name evidence="1" type="ORF">LTR37_000496</name>
</gene>
<organism evidence="1 2">
    <name type="scientific">Vermiconidia calcicola</name>
    <dbReference type="NCBI Taxonomy" id="1690605"/>
    <lineage>
        <taxon>Eukaryota</taxon>
        <taxon>Fungi</taxon>
        <taxon>Dikarya</taxon>
        <taxon>Ascomycota</taxon>
        <taxon>Pezizomycotina</taxon>
        <taxon>Dothideomycetes</taxon>
        <taxon>Dothideomycetidae</taxon>
        <taxon>Mycosphaerellales</taxon>
        <taxon>Extremaceae</taxon>
        <taxon>Vermiconidia</taxon>
    </lineage>
</organism>
<sequence length="176" mass="19220">MSLFSFAPGFPSPRGGPRGGLAPAKSTLLDASPRPQRIFIAGYRDLTQEEFEAHYHDAIKKAVGNGSSFLLYLKSKRDVPNEDITIYRSTVDDRTKSLPSSNAGKCRVITVPGGEPERLAVMSEESDAEIVWLYPGHTLADHGCSNAGDILEMRFQGPKEALRLGLAKSVNRTMNI</sequence>
<name>A0ACC3P1J8_9PEZI</name>
<evidence type="ECO:0000313" key="1">
    <source>
        <dbReference type="EMBL" id="KAK3725526.1"/>
    </source>
</evidence>